<sequence length="285" mass="32388">MADRSLGRNVHIYGAKDRSKLLGGLMLNNGITNSNLYSMVEILLLFDSSFSIENEAAATLERNEEPLTGGKYYIVGSFTVNNEPCLTRTISLSTGTRLKSFRDEVRKRDGRCVITGKIAPGAHHDYWKGFQAAHIIPLAYEGHWVQQKFSRWITIPAASGDNINSKQNGLLLRSDIHELFDVYDVSINPDDNYKVFHFSYDGDNIAGKFLDERFRDNPERPPDELFRWHFRQAVLTNMRGAGEPSFEIDFPPGSDMLSEIREGPKAAERMEFELFSRLALHEIPL</sequence>
<evidence type="ECO:0000259" key="1">
    <source>
        <dbReference type="Pfam" id="PF13391"/>
    </source>
</evidence>
<evidence type="ECO:0000313" key="3">
    <source>
        <dbReference type="EMBL" id="KAL2054126.1"/>
    </source>
</evidence>
<dbReference type="Pfam" id="PF13391">
    <property type="entry name" value="HNH_2"/>
    <property type="match status" value="1"/>
</dbReference>
<name>A0ABR4BAS4_9LECA</name>
<feature type="domain" description="DUF7881" evidence="2">
    <location>
        <begin position="7"/>
        <end position="76"/>
    </location>
</feature>
<feature type="domain" description="HNH nuclease" evidence="1">
    <location>
        <begin position="112"/>
        <end position="188"/>
    </location>
</feature>
<dbReference type="Pfam" id="PF25324">
    <property type="entry name" value="DUF7881"/>
    <property type="match status" value="1"/>
</dbReference>
<protein>
    <recommendedName>
        <fullName evidence="5">HNH nuclease domain-containing protein</fullName>
    </recommendedName>
</protein>
<dbReference type="InterPro" id="IPR003615">
    <property type="entry name" value="HNH_nuc"/>
</dbReference>
<evidence type="ECO:0000259" key="2">
    <source>
        <dbReference type="Pfam" id="PF25324"/>
    </source>
</evidence>
<accession>A0ABR4BAS4</accession>
<evidence type="ECO:0008006" key="5">
    <source>
        <dbReference type="Google" id="ProtNLM"/>
    </source>
</evidence>
<organism evidence="3 4">
    <name type="scientific">Lepraria finkii</name>
    <dbReference type="NCBI Taxonomy" id="1340010"/>
    <lineage>
        <taxon>Eukaryota</taxon>
        <taxon>Fungi</taxon>
        <taxon>Dikarya</taxon>
        <taxon>Ascomycota</taxon>
        <taxon>Pezizomycotina</taxon>
        <taxon>Lecanoromycetes</taxon>
        <taxon>OSLEUM clade</taxon>
        <taxon>Lecanoromycetidae</taxon>
        <taxon>Lecanorales</taxon>
        <taxon>Lecanorineae</taxon>
        <taxon>Stereocaulaceae</taxon>
        <taxon>Lepraria</taxon>
    </lineage>
</organism>
<dbReference type="Proteomes" id="UP001590951">
    <property type="component" value="Unassembled WGS sequence"/>
</dbReference>
<proteinExistence type="predicted"/>
<gene>
    <name evidence="3" type="ORF">ABVK25_005665</name>
</gene>
<dbReference type="EMBL" id="JBHFEH010000017">
    <property type="protein sequence ID" value="KAL2054126.1"/>
    <property type="molecule type" value="Genomic_DNA"/>
</dbReference>
<evidence type="ECO:0000313" key="4">
    <source>
        <dbReference type="Proteomes" id="UP001590951"/>
    </source>
</evidence>
<dbReference type="InterPro" id="IPR057203">
    <property type="entry name" value="DUF7881"/>
</dbReference>
<keyword evidence="4" id="KW-1185">Reference proteome</keyword>
<comment type="caution">
    <text evidence="3">The sequence shown here is derived from an EMBL/GenBank/DDBJ whole genome shotgun (WGS) entry which is preliminary data.</text>
</comment>
<reference evidence="3 4" key="1">
    <citation type="submission" date="2024-09" db="EMBL/GenBank/DDBJ databases">
        <title>Rethinking Asexuality: The Enigmatic Case of Functional Sexual Genes in Lepraria (Stereocaulaceae).</title>
        <authorList>
            <person name="Doellman M."/>
            <person name="Sun Y."/>
            <person name="Barcenas-Pena A."/>
            <person name="Lumbsch H.T."/>
            <person name="Grewe F."/>
        </authorList>
    </citation>
    <scope>NUCLEOTIDE SEQUENCE [LARGE SCALE GENOMIC DNA]</scope>
    <source>
        <strain evidence="3 4">Grewe 0041</strain>
    </source>
</reference>